<accession>A0A9W8JRQ5</accession>
<dbReference type="OrthoDB" id="3265300at2759"/>
<protein>
    <submittedName>
        <fullName evidence="2">Uncharacterized protein</fullName>
    </submittedName>
</protein>
<keyword evidence="3" id="KW-1185">Reference proteome</keyword>
<feature type="compositionally biased region" description="Polar residues" evidence="1">
    <location>
        <begin position="137"/>
        <end position="149"/>
    </location>
</feature>
<feature type="region of interest" description="Disordered" evidence="1">
    <location>
        <begin position="127"/>
        <end position="158"/>
    </location>
</feature>
<dbReference type="AlphaFoldDB" id="A0A9W8JRQ5"/>
<dbReference type="Proteomes" id="UP001148786">
    <property type="component" value="Unassembled WGS sequence"/>
</dbReference>
<dbReference type="EMBL" id="JANKHO010001797">
    <property type="protein sequence ID" value="KAJ3498436.1"/>
    <property type="molecule type" value="Genomic_DNA"/>
</dbReference>
<evidence type="ECO:0000313" key="2">
    <source>
        <dbReference type="EMBL" id="KAJ3498436.1"/>
    </source>
</evidence>
<proteinExistence type="predicted"/>
<reference evidence="2" key="1">
    <citation type="submission" date="2022-07" db="EMBL/GenBank/DDBJ databases">
        <title>Genome Sequence of Agrocybe chaxingu.</title>
        <authorList>
            <person name="Buettner E."/>
        </authorList>
    </citation>
    <scope>NUCLEOTIDE SEQUENCE</scope>
    <source>
        <strain evidence="2">MP-N11</strain>
    </source>
</reference>
<name>A0A9W8JRQ5_9AGAR</name>
<organism evidence="2 3">
    <name type="scientific">Agrocybe chaxingu</name>
    <dbReference type="NCBI Taxonomy" id="84603"/>
    <lineage>
        <taxon>Eukaryota</taxon>
        <taxon>Fungi</taxon>
        <taxon>Dikarya</taxon>
        <taxon>Basidiomycota</taxon>
        <taxon>Agaricomycotina</taxon>
        <taxon>Agaricomycetes</taxon>
        <taxon>Agaricomycetidae</taxon>
        <taxon>Agaricales</taxon>
        <taxon>Agaricineae</taxon>
        <taxon>Strophariaceae</taxon>
        <taxon>Agrocybe</taxon>
    </lineage>
</organism>
<evidence type="ECO:0000313" key="3">
    <source>
        <dbReference type="Proteomes" id="UP001148786"/>
    </source>
</evidence>
<gene>
    <name evidence="2" type="ORF">NLJ89_g10220</name>
</gene>
<sequence length="445" mass="48953">MLKKENAIQAQALWEKRQAFADLKCKFPSLNDKIDEELLVDKEQLVKKPEVAQVEGLKIRADHQASTPRPEIIIRPKEQVTMIHEQIEPQLVRQKDIDHHWDDQIDNPHQTQPAPYASRLFKYVPPPGARRAPAWPSSTSNKTNEDNTSPSPPPLCQPHAIRMHYGRGGRIHLDRWDIVWSSIALRACRSVLFDLEGDDMDVDDTPEEQERQQRLEERWKHNLDDAPPVGPEGADEQDCVLVDDYDATYLQHSMTLHSDPDHLHLVTDPTLILTNSEGQQHAVLPYGLGIANADDQAGRSGRSTTGHPHPLMTMQNGIPVAMQQIKKMQAPTAAPQMRISSNGGMRPPSVPTVANLQANGAVTQHPAPPHPLPVPVPQHSPPNGINGTSRAAISMPHVDVQKPEVPIANPAITANGIAAAAAASQQPEANVEVAVNGPTGFISPR</sequence>
<comment type="caution">
    <text evidence="2">The sequence shown here is derived from an EMBL/GenBank/DDBJ whole genome shotgun (WGS) entry which is preliminary data.</text>
</comment>
<evidence type="ECO:0000256" key="1">
    <source>
        <dbReference type="SAM" id="MobiDB-lite"/>
    </source>
</evidence>